<keyword evidence="2" id="KW-1185">Reference proteome</keyword>
<dbReference type="Proteomes" id="UP001205486">
    <property type="component" value="Unassembled WGS sequence"/>
</dbReference>
<sequence>MQIFAKEISYDFVGRLAWVRQGGSESGVGQAVVAGQFGERRIALMNCGYDVGPMPALRDHH</sequence>
<dbReference type="EMBL" id="JALJZS010000001">
    <property type="protein sequence ID" value="MCP1998831.1"/>
    <property type="molecule type" value="Genomic_DNA"/>
</dbReference>
<organism evidence="1 2">
    <name type="scientific">Nitrobacter winogradskyi</name>
    <name type="common">Nitrobacter agilis</name>
    <dbReference type="NCBI Taxonomy" id="913"/>
    <lineage>
        <taxon>Bacteria</taxon>
        <taxon>Pseudomonadati</taxon>
        <taxon>Pseudomonadota</taxon>
        <taxon>Alphaproteobacteria</taxon>
        <taxon>Hyphomicrobiales</taxon>
        <taxon>Nitrobacteraceae</taxon>
        <taxon>Nitrobacter</taxon>
    </lineage>
</organism>
<gene>
    <name evidence="1" type="ORF">J2S34_001253</name>
</gene>
<protein>
    <submittedName>
        <fullName evidence="1">Uncharacterized protein</fullName>
    </submittedName>
</protein>
<comment type="caution">
    <text evidence="1">The sequence shown here is derived from an EMBL/GenBank/DDBJ whole genome shotgun (WGS) entry which is preliminary data.</text>
</comment>
<proteinExistence type="predicted"/>
<reference evidence="1" key="1">
    <citation type="submission" date="2022-03" db="EMBL/GenBank/DDBJ databases">
        <title>Interactions between chemoautotrophic and heterotrophic bacteria.</title>
        <authorList>
            <person name="Santoro A."/>
        </authorList>
    </citation>
    <scope>NUCLEOTIDE SEQUENCE</scope>
    <source>
        <strain evidence="1">Nb-106</strain>
    </source>
</reference>
<name>A0ACC6AGU6_NITWI</name>
<accession>A0ACC6AGU6</accession>
<evidence type="ECO:0000313" key="2">
    <source>
        <dbReference type="Proteomes" id="UP001205486"/>
    </source>
</evidence>
<evidence type="ECO:0000313" key="1">
    <source>
        <dbReference type="EMBL" id="MCP1998831.1"/>
    </source>
</evidence>